<proteinExistence type="predicted"/>
<dbReference type="SUPFAM" id="SSF144083">
    <property type="entry name" value="Magnesium transport protein CorA, transmembrane region"/>
    <property type="match status" value="1"/>
</dbReference>
<comment type="subcellular location">
    <subcellularLocation>
        <location evidence="1">Membrane</location>
        <topology evidence="1">Multi-pass membrane protein</topology>
    </subcellularLocation>
</comment>
<dbReference type="Proteomes" id="UP001320420">
    <property type="component" value="Unassembled WGS sequence"/>
</dbReference>
<reference evidence="6 7" key="1">
    <citation type="submission" date="2024-02" db="EMBL/GenBank/DDBJ databases">
        <title>De novo assembly and annotation of 12 fungi associated with fruit tree decline syndrome in Ontario, Canada.</title>
        <authorList>
            <person name="Sulman M."/>
            <person name="Ellouze W."/>
            <person name="Ilyukhin E."/>
        </authorList>
    </citation>
    <scope>NUCLEOTIDE SEQUENCE [LARGE SCALE GENOMIC DNA]</scope>
    <source>
        <strain evidence="6 7">M11/M66-122</strain>
    </source>
</reference>
<keyword evidence="2 5" id="KW-0812">Transmembrane</keyword>
<keyword evidence="4 5" id="KW-0472">Membrane</keyword>
<evidence type="ECO:0000256" key="1">
    <source>
        <dbReference type="ARBA" id="ARBA00004141"/>
    </source>
</evidence>
<sequence length="384" mass="43861">MKAVTTYREFVKFRQQNNPCILGLSHFLDKQDLRKEACRIWSLNCVPQDIQGAEPQGFEEVPADNLHLMLEAPLPADHGRILIVEDIHPSVVEILGKALDIDPAFFADHVVTKYAEIEISPAPPSVALTSSRIVSEADRFNIHFQKMVDLGAEENFRNSPWTLQTLTNVPRSVRRLAPVSGRQIAINRSCCSVLSRTFDQGWIVIGEWMLYSQVMGRYLVKYEYSFKNIESVLHGVNDDIIELQKWRHRAIQSQYKIQSARQFIAHRLTEEKRDYTHSGPWDLILKDLDHLSNKIEYYGQSLERMIPVVTSMVQLLDSRRSIAEAVNVRRLTIIALVFVPLSWVASLFSMADGYAPGQPMFWIYFVVAVPVCILIAGFSLLAKF</sequence>
<dbReference type="Gene3D" id="1.20.58.340">
    <property type="entry name" value="Magnesium transport protein CorA, transmembrane region"/>
    <property type="match status" value="1"/>
</dbReference>
<dbReference type="AlphaFoldDB" id="A0AAN9UND1"/>
<feature type="transmembrane region" description="Helical" evidence="5">
    <location>
        <begin position="328"/>
        <end position="349"/>
    </location>
</feature>
<evidence type="ECO:0000256" key="3">
    <source>
        <dbReference type="ARBA" id="ARBA00022989"/>
    </source>
</evidence>
<evidence type="ECO:0000256" key="2">
    <source>
        <dbReference type="ARBA" id="ARBA00022692"/>
    </source>
</evidence>
<dbReference type="GO" id="GO:0046873">
    <property type="term" value="F:metal ion transmembrane transporter activity"/>
    <property type="evidence" value="ECO:0007669"/>
    <property type="project" value="InterPro"/>
</dbReference>
<comment type="caution">
    <text evidence="6">The sequence shown here is derived from an EMBL/GenBank/DDBJ whole genome shotgun (WGS) entry which is preliminary data.</text>
</comment>
<dbReference type="EMBL" id="JAKJXP020000055">
    <property type="protein sequence ID" value="KAK7751001.1"/>
    <property type="molecule type" value="Genomic_DNA"/>
</dbReference>
<feature type="transmembrane region" description="Helical" evidence="5">
    <location>
        <begin position="361"/>
        <end position="382"/>
    </location>
</feature>
<keyword evidence="3 5" id="KW-1133">Transmembrane helix</keyword>
<dbReference type="InterPro" id="IPR002523">
    <property type="entry name" value="MgTranspt_CorA/ZnTranspt_ZntB"/>
</dbReference>
<evidence type="ECO:0000256" key="4">
    <source>
        <dbReference type="ARBA" id="ARBA00023136"/>
    </source>
</evidence>
<dbReference type="Pfam" id="PF01544">
    <property type="entry name" value="CorA"/>
    <property type="match status" value="1"/>
</dbReference>
<name>A0AAN9UND1_9PEZI</name>
<organism evidence="6 7">
    <name type="scientific">Diatrype stigma</name>
    <dbReference type="NCBI Taxonomy" id="117547"/>
    <lineage>
        <taxon>Eukaryota</taxon>
        <taxon>Fungi</taxon>
        <taxon>Dikarya</taxon>
        <taxon>Ascomycota</taxon>
        <taxon>Pezizomycotina</taxon>
        <taxon>Sordariomycetes</taxon>
        <taxon>Xylariomycetidae</taxon>
        <taxon>Xylariales</taxon>
        <taxon>Diatrypaceae</taxon>
        <taxon>Diatrype</taxon>
    </lineage>
</organism>
<dbReference type="GO" id="GO:0016020">
    <property type="term" value="C:membrane"/>
    <property type="evidence" value="ECO:0007669"/>
    <property type="project" value="UniProtKB-SubCell"/>
</dbReference>
<protein>
    <submittedName>
        <fullName evidence="6">Uncharacterized protein</fullName>
    </submittedName>
</protein>
<accession>A0AAN9UND1</accession>
<evidence type="ECO:0000256" key="5">
    <source>
        <dbReference type="SAM" id="Phobius"/>
    </source>
</evidence>
<evidence type="ECO:0000313" key="6">
    <source>
        <dbReference type="EMBL" id="KAK7751001.1"/>
    </source>
</evidence>
<gene>
    <name evidence="6" type="ORF">SLS62_006986</name>
</gene>
<evidence type="ECO:0000313" key="7">
    <source>
        <dbReference type="Proteomes" id="UP001320420"/>
    </source>
</evidence>
<keyword evidence="7" id="KW-1185">Reference proteome</keyword>
<dbReference type="InterPro" id="IPR045863">
    <property type="entry name" value="CorA_TM1_TM2"/>
</dbReference>